<sequence>MNELDEETREEIFSIIAKAIENENIYESVNKYKTDITVLNSEQSSFGAFEFILGVNVAANLFNGREIYMDLFVKISDKSKSNRKIFRRQKHTYTEIFWNIHQFLMHKHMSSQFDFIDIWPIPFKMFSTDTREVLIYNKLSEIGYTFPLNKFSAPKLMNYGVLAMLAKFHAVSFAFREQKPEEFSALVKEWNKETTPEEILSKHPNVCAILKTGLKMTIDMLKEEQKTDLVDKIKNDFKNGALAVITKVLSERPDDCVVVHGDLWLNNIMVKNKVYDSTTEMNLKFINWELSTIHSPALDLAYYIYFTISEEPHEIFEHYVEYYYKEFHAYLIKYESDPDKSFPFLKLLDHLSKYSIYALIMTLSAVPFITVNSLYVKNESVIEGKNDENCGKYQKYERLKYSNLRKEVKDFVSKKIISVLELHYKYFSG</sequence>
<keyword evidence="1" id="KW-0812">Transmembrane</keyword>
<evidence type="ECO:0000313" key="4">
    <source>
        <dbReference type="Proteomes" id="UP001153712"/>
    </source>
</evidence>
<gene>
    <name evidence="3" type="ORF">PHYEVI_LOCUS6443</name>
</gene>
<dbReference type="PANTHER" id="PTHR11012:SF30">
    <property type="entry name" value="PROTEIN KINASE-LIKE DOMAIN-CONTAINING"/>
    <property type="match status" value="1"/>
</dbReference>
<keyword evidence="1" id="KW-0472">Membrane</keyword>
<dbReference type="InterPro" id="IPR015897">
    <property type="entry name" value="CHK_kinase-like"/>
</dbReference>
<keyword evidence="1" id="KW-1133">Transmembrane helix</keyword>
<dbReference type="AlphaFoldDB" id="A0A9N9TNN2"/>
<feature type="transmembrane region" description="Helical" evidence="1">
    <location>
        <begin position="354"/>
        <end position="376"/>
    </location>
</feature>
<dbReference type="InterPro" id="IPR004119">
    <property type="entry name" value="EcKL"/>
</dbReference>
<dbReference type="Pfam" id="PF02958">
    <property type="entry name" value="EcKL"/>
    <property type="match status" value="1"/>
</dbReference>
<dbReference type="Proteomes" id="UP001153712">
    <property type="component" value="Chromosome 3"/>
</dbReference>
<dbReference type="Gene3D" id="3.90.1200.10">
    <property type="match status" value="1"/>
</dbReference>
<evidence type="ECO:0000259" key="2">
    <source>
        <dbReference type="SMART" id="SM00587"/>
    </source>
</evidence>
<dbReference type="InterPro" id="IPR011009">
    <property type="entry name" value="Kinase-like_dom_sf"/>
</dbReference>
<protein>
    <recommendedName>
        <fullName evidence="2">CHK kinase-like domain-containing protein</fullName>
    </recommendedName>
</protein>
<dbReference type="PANTHER" id="PTHR11012">
    <property type="entry name" value="PROTEIN KINASE-LIKE DOMAIN-CONTAINING"/>
    <property type="match status" value="1"/>
</dbReference>
<evidence type="ECO:0000256" key="1">
    <source>
        <dbReference type="SAM" id="Phobius"/>
    </source>
</evidence>
<evidence type="ECO:0000313" key="3">
    <source>
        <dbReference type="EMBL" id="CAG9860086.1"/>
    </source>
</evidence>
<proteinExistence type="predicted"/>
<dbReference type="OrthoDB" id="190089at2759"/>
<name>A0A9N9TNN2_PHYSR</name>
<dbReference type="EMBL" id="OU900096">
    <property type="protein sequence ID" value="CAG9860086.1"/>
    <property type="molecule type" value="Genomic_DNA"/>
</dbReference>
<dbReference type="SMART" id="SM00587">
    <property type="entry name" value="CHK"/>
    <property type="match status" value="1"/>
</dbReference>
<keyword evidence="4" id="KW-1185">Reference proteome</keyword>
<feature type="domain" description="CHK kinase-like" evidence="2">
    <location>
        <begin position="134"/>
        <end position="333"/>
    </location>
</feature>
<reference evidence="3" key="1">
    <citation type="submission" date="2022-01" db="EMBL/GenBank/DDBJ databases">
        <authorList>
            <person name="King R."/>
        </authorList>
    </citation>
    <scope>NUCLEOTIDE SEQUENCE</scope>
</reference>
<organism evidence="3 4">
    <name type="scientific">Phyllotreta striolata</name>
    <name type="common">Striped flea beetle</name>
    <name type="synonym">Crioceris striolata</name>
    <dbReference type="NCBI Taxonomy" id="444603"/>
    <lineage>
        <taxon>Eukaryota</taxon>
        <taxon>Metazoa</taxon>
        <taxon>Ecdysozoa</taxon>
        <taxon>Arthropoda</taxon>
        <taxon>Hexapoda</taxon>
        <taxon>Insecta</taxon>
        <taxon>Pterygota</taxon>
        <taxon>Neoptera</taxon>
        <taxon>Endopterygota</taxon>
        <taxon>Coleoptera</taxon>
        <taxon>Polyphaga</taxon>
        <taxon>Cucujiformia</taxon>
        <taxon>Chrysomeloidea</taxon>
        <taxon>Chrysomelidae</taxon>
        <taxon>Galerucinae</taxon>
        <taxon>Alticini</taxon>
        <taxon>Phyllotreta</taxon>
    </lineage>
</organism>
<accession>A0A9N9TNN2</accession>
<dbReference type="SUPFAM" id="SSF56112">
    <property type="entry name" value="Protein kinase-like (PK-like)"/>
    <property type="match status" value="1"/>
</dbReference>